<protein>
    <submittedName>
        <fullName evidence="3">Uncharacterized protein</fullName>
    </submittedName>
</protein>
<reference evidence="3" key="1">
    <citation type="journal article" date="2008" name="Nature">
        <title>The amphioxus genome and the evolution of the chordate karyotype.</title>
        <authorList>
            <consortium name="US DOE Joint Genome Institute (JGI-PGF)"/>
            <person name="Putnam N.H."/>
            <person name="Butts T."/>
            <person name="Ferrier D.E.K."/>
            <person name="Furlong R.F."/>
            <person name="Hellsten U."/>
            <person name="Kawashima T."/>
            <person name="Robinson-Rechavi M."/>
            <person name="Shoguchi E."/>
            <person name="Terry A."/>
            <person name="Yu J.-K."/>
            <person name="Benito-Gutierrez E.L."/>
            <person name="Dubchak I."/>
            <person name="Garcia-Fernandez J."/>
            <person name="Gibson-Brown J.J."/>
            <person name="Grigoriev I.V."/>
            <person name="Horton A.C."/>
            <person name="de Jong P.J."/>
            <person name="Jurka J."/>
            <person name="Kapitonov V.V."/>
            <person name="Kohara Y."/>
            <person name="Kuroki Y."/>
            <person name="Lindquist E."/>
            <person name="Lucas S."/>
            <person name="Osoegawa K."/>
            <person name="Pennacchio L.A."/>
            <person name="Salamov A.A."/>
            <person name="Satou Y."/>
            <person name="Sauka-Spengler T."/>
            <person name="Schmutz J."/>
            <person name="Shin-I T."/>
            <person name="Toyoda A."/>
            <person name="Bronner-Fraser M."/>
            <person name="Fujiyama A."/>
            <person name="Holland L.Z."/>
            <person name="Holland P.W.H."/>
            <person name="Satoh N."/>
            <person name="Rokhsar D.S."/>
        </authorList>
    </citation>
    <scope>NUCLEOTIDE SEQUENCE [LARGE SCALE GENOMIC DNA]</scope>
    <source>
        <strain evidence="3">S238N-H82</strain>
        <tissue evidence="3">Testes</tissue>
    </source>
</reference>
<dbReference type="AlphaFoldDB" id="C3XVF9"/>
<dbReference type="InterPro" id="IPR006917">
    <property type="entry name" value="SOUL_heme-bd"/>
</dbReference>
<dbReference type="SUPFAM" id="SSF55136">
    <property type="entry name" value="Probable bacterial effector-binding domain"/>
    <property type="match status" value="3"/>
</dbReference>
<dbReference type="PANTHER" id="PTHR11220:SF1">
    <property type="entry name" value="HEME-BINDING PROTEIN 2"/>
    <property type="match status" value="1"/>
</dbReference>
<dbReference type="FunFam" id="3.20.80.10:FF:000002">
    <property type="entry name" value="Heme-binding protein 2"/>
    <property type="match status" value="1"/>
</dbReference>
<dbReference type="EMBL" id="GG666468">
    <property type="protein sequence ID" value="EEN68085.1"/>
    <property type="molecule type" value="Genomic_DNA"/>
</dbReference>
<dbReference type="Pfam" id="PF04832">
    <property type="entry name" value="SOUL"/>
    <property type="match status" value="3"/>
</dbReference>
<gene>
    <name evidence="3" type="ORF">BRAFLDRAFT_127260</name>
</gene>
<evidence type="ECO:0000313" key="3">
    <source>
        <dbReference type="EMBL" id="EEN68085.1"/>
    </source>
</evidence>
<comment type="similarity">
    <text evidence="1">Belongs to the HEBP family.</text>
</comment>
<keyword evidence="2" id="KW-0732">Signal</keyword>
<sequence length="823" mass="94156">MEKKFFFFFLGAMVMMLPATTVAHCTKERCSVESKLQTCLCSETHYDVRHLQKSVWVSTTVWDLSLVSGKVRAERRLAKYLKGHNSKGLKISQQLPRVTQSYVPADLREVTVSYPLPEELWNNPPMPKDPQVVLDVIPETILYVRPFPDRFQGFVADREAKSFFKTLTDHGEPIISEDDYYFIFQYGSDSSGTVKNEIAIFATNTILEEYYRGMDDYKLHLPRYLRDQKMKWSSGGASINVDLVRQDCDPDCSNYTVKKGPGGMETRKYKLAGRIMYQRAPTCYVDRAHQLTQPNIYQVLKDNGLAEGRRKNFSRLYPLAMLVSQKEPWRNECSRYYYTRLPLWEAEAAQITTGTTGIVPRGVGHSMGEIVMREFGKNLTAYVICYGGHGESVHAFAAGRRLSEHVADKYTCPDMMVLHEYNVQSRLFDRHNEVFNHFQCHATNRDILYYQFSRWVCSEARSCGLREAQKKSLSRLLSYINGKNDVTVTMETTLPILTIQRVRDFTTPSCEKLVKQCFYLPAEHHENPPTPLDSKVYISAAVDQLEYYSTRYDVTRGESYQQTVGDLLQNLFTEMGDLADAFPITYHQDVVLDSYFHDEGKYIEILKKMSPELTTFQTEEETEVDDKDSHSDCPTESCLHHETVMDHKGFSQVKFPSAKWACIKAPKCSRREGRLALHALVRYFDGHNAEEVKIVAPPEPLVLQCLQEKGYCSDPSCDEKALMCHPLPPDYMDKDAPVPVNEQITIEEDPIPELYVTKVEGAGLVANRNMEKTVRTLYGTLVKKGMSFQKDSPVLFKYGSFLNPSWEGAVYAGFPKMGEDSSE</sequence>
<accession>C3XVF9</accession>
<feature type="chain" id="PRO_5002933239" evidence="2">
    <location>
        <begin position="24"/>
        <end position="823"/>
    </location>
</feature>
<name>C3XVF9_BRAFL</name>
<proteinExistence type="inferred from homology"/>
<dbReference type="InterPro" id="IPR011256">
    <property type="entry name" value="Reg_factor_effector_dom_sf"/>
</dbReference>
<organism>
    <name type="scientific">Branchiostoma floridae</name>
    <name type="common">Florida lancelet</name>
    <name type="synonym">Amphioxus</name>
    <dbReference type="NCBI Taxonomy" id="7739"/>
    <lineage>
        <taxon>Eukaryota</taxon>
        <taxon>Metazoa</taxon>
        <taxon>Chordata</taxon>
        <taxon>Cephalochordata</taxon>
        <taxon>Leptocardii</taxon>
        <taxon>Amphioxiformes</taxon>
        <taxon>Branchiostomatidae</taxon>
        <taxon>Branchiostoma</taxon>
    </lineage>
</organism>
<feature type="signal peptide" evidence="2">
    <location>
        <begin position="1"/>
        <end position="23"/>
    </location>
</feature>
<dbReference type="PANTHER" id="PTHR11220">
    <property type="entry name" value="HEME-BINDING PROTEIN-RELATED"/>
    <property type="match status" value="1"/>
</dbReference>
<dbReference type="Gene3D" id="3.20.80.10">
    <property type="entry name" value="Regulatory factor, effector binding domain"/>
    <property type="match status" value="3"/>
</dbReference>
<evidence type="ECO:0000256" key="2">
    <source>
        <dbReference type="SAM" id="SignalP"/>
    </source>
</evidence>
<evidence type="ECO:0000256" key="1">
    <source>
        <dbReference type="ARBA" id="ARBA00009817"/>
    </source>
</evidence>
<dbReference type="InParanoid" id="C3XVF9"/>